<comment type="caution">
    <text evidence="1">The sequence shown here is derived from an EMBL/GenBank/DDBJ whole genome shotgun (WGS) entry which is preliminary data.</text>
</comment>
<evidence type="ECO:0000313" key="2">
    <source>
        <dbReference type="EMBL" id="GMR51889.1"/>
    </source>
</evidence>
<sequence length="81" mass="9309">MRKQRAPNDMHVGAWAVRERSIALWRLRSTLLLNPLILAASFVRRTTVAPRATTKKQTRPAMMPRIGHLSPTRLEYKSMAQ</sequence>
<evidence type="ECO:0000313" key="1">
    <source>
        <dbReference type="EMBL" id="GMR51887.1"/>
    </source>
</evidence>
<name>A0AAN5CWK5_9BILA</name>
<reference evidence="1" key="2">
    <citation type="submission" date="2023-06" db="EMBL/GenBank/DDBJ databases">
        <title>Genome assembly of Pristionchus species.</title>
        <authorList>
            <person name="Yoshida K."/>
            <person name="Sommer R.J."/>
        </authorList>
    </citation>
    <scope>NUCLEOTIDE SEQUENCE</scope>
    <source>
        <strain evidence="1 3">RS5460</strain>
    </source>
</reference>
<evidence type="ECO:0000313" key="3">
    <source>
        <dbReference type="Proteomes" id="UP001328107"/>
    </source>
</evidence>
<organism evidence="1 3">
    <name type="scientific">Pristionchus mayeri</name>
    <dbReference type="NCBI Taxonomy" id="1317129"/>
    <lineage>
        <taxon>Eukaryota</taxon>
        <taxon>Metazoa</taxon>
        <taxon>Ecdysozoa</taxon>
        <taxon>Nematoda</taxon>
        <taxon>Chromadorea</taxon>
        <taxon>Rhabditida</taxon>
        <taxon>Rhabditina</taxon>
        <taxon>Diplogasteromorpha</taxon>
        <taxon>Diplogasteroidea</taxon>
        <taxon>Neodiplogasteridae</taxon>
        <taxon>Pristionchus</taxon>
    </lineage>
</organism>
<accession>A0AAN5CWK5</accession>
<dbReference type="Proteomes" id="UP001328107">
    <property type="component" value="Unassembled WGS sequence"/>
</dbReference>
<protein>
    <submittedName>
        <fullName evidence="1">Uncharacterized protein</fullName>
    </submittedName>
</protein>
<proteinExistence type="predicted"/>
<reference evidence="3" key="1">
    <citation type="submission" date="2022-10" db="EMBL/GenBank/DDBJ databases">
        <title>Genome assembly of Pristionchus species.</title>
        <authorList>
            <person name="Yoshida K."/>
            <person name="Sommer R.J."/>
        </authorList>
    </citation>
    <scope>NUCLEOTIDE SEQUENCE [LARGE SCALE GENOMIC DNA]</scope>
    <source>
        <strain evidence="3">RS5460</strain>
    </source>
</reference>
<gene>
    <name evidence="1" type="ORF">PMAYCL1PPCAC_22082</name>
    <name evidence="2" type="ORF">PMAYCL1PPCAC_22084</name>
</gene>
<dbReference type="EMBL" id="BTRK01000005">
    <property type="protein sequence ID" value="GMR51887.1"/>
    <property type="molecule type" value="Genomic_DNA"/>
</dbReference>
<dbReference type="AlphaFoldDB" id="A0AAN5CWK5"/>
<keyword evidence="3" id="KW-1185">Reference proteome</keyword>
<dbReference type="EMBL" id="BTRK01000005">
    <property type="protein sequence ID" value="GMR51889.1"/>
    <property type="molecule type" value="Genomic_DNA"/>
</dbReference>